<evidence type="ECO:0000256" key="4">
    <source>
        <dbReference type="ARBA" id="ARBA00022692"/>
    </source>
</evidence>
<keyword evidence="9" id="KW-0406">Ion transport</keyword>
<reference evidence="14 15" key="1">
    <citation type="submission" date="2020-05" db="EMBL/GenBank/DDBJ databases">
        <title>Parvularcula mediterraneae sp. nov., isolated from polypropylene straw from shallow seawater of the seashore of Laganas in Zakynthos island, Greece.</title>
        <authorList>
            <person name="Szabo I."/>
            <person name="Al-Omari J."/>
            <person name="Rado J."/>
            <person name="Szerdahelyi G.S."/>
        </authorList>
    </citation>
    <scope>NUCLEOTIDE SEQUENCE [LARGE SCALE GENOMIC DNA]</scope>
    <source>
        <strain evidence="14 15">ZS-1/3</strain>
    </source>
</reference>
<evidence type="ECO:0000256" key="11">
    <source>
        <dbReference type="ARBA" id="ARBA00023303"/>
    </source>
</evidence>
<dbReference type="InterPro" id="IPR027359">
    <property type="entry name" value="Volt_channel_dom_sf"/>
</dbReference>
<dbReference type="SUPFAM" id="SSF81324">
    <property type="entry name" value="Voltage-gated potassium channels"/>
    <property type="match status" value="1"/>
</dbReference>
<keyword evidence="5" id="KW-0631">Potassium channel</keyword>
<keyword evidence="8 12" id="KW-1133">Transmembrane helix</keyword>
<comment type="caution">
    <text evidence="14">The sequence shown here is derived from an EMBL/GenBank/DDBJ whole genome shotgun (WGS) entry which is preliminary data.</text>
</comment>
<comment type="subcellular location">
    <subcellularLocation>
        <location evidence="1">Membrane</location>
        <topology evidence="1">Multi-pass membrane protein</topology>
    </subcellularLocation>
</comment>
<dbReference type="Proteomes" id="UP000536835">
    <property type="component" value="Unassembled WGS sequence"/>
</dbReference>
<feature type="transmembrane region" description="Helical" evidence="12">
    <location>
        <begin position="82"/>
        <end position="104"/>
    </location>
</feature>
<feature type="transmembrane region" description="Helical" evidence="12">
    <location>
        <begin position="60"/>
        <end position="75"/>
    </location>
</feature>
<evidence type="ECO:0000256" key="1">
    <source>
        <dbReference type="ARBA" id="ARBA00004141"/>
    </source>
</evidence>
<dbReference type="AlphaFoldDB" id="A0A7Y3RNH0"/>
<keyword evidence="11" id="KW-0407">Ion channel</keyword>
<dbReference type="InterPro" id="IPR028325">
    <property type="entry name" value="VG_K_chnl"/>
</dbReference>
<organism evidence="14 15">
    <name type="scientific">Parvularcula mediterranea</name>
    <dbReference type="NCBI Taxonomy" id="2732508"/>
    <lineage>
        <taxon>Bacteria</taxon>
        <taxon>Pseudomonadati</taxon>
        <taxon>Pseudomonadota</taxon>
        <taxon>Alphaproteobacteria</taxon>
        <taxon>Parvularculales</taxon>
        <taxon>Parvularculaceae</taxon>
        <taxon>Parvularcula</taxon>
    </lineage>
</organism>
<evidence type="ECO:0000313" key="14">
    <source>
        <dbReference type="EMBL" id="NNU16497.1"/>
    </source>
</evidence>
<dbReference type="EMBL" id="JABFCX010000003">
    <property type="protein sequence ID" value="NNU16497.1"/>
    <property type="molecule type" value="Genomic_DNA"/>
</dbReference>
<dbReference type="InterPro" id="IPR005821">
    <property type="entry name" value="Ion_trans_dom"/>
</dbReference>
<evidence type="ECO:0000256" key="6">
    <source>
        <dbReference type="ARBA" id="ARBA00022882"/>
    </source>
</evidence>
<feature type="transmembrane region" description="Helical" evidence="12">
    <location>
        <begin position="206"/>
        <end position="230"/>
    </location>
</feature>
<protein>
    <submittedName>
        <fullName evidence="14">Ion transporter</fullName>
    </submittedName>
</protein>
<evidence type="ECO:0000256" key="3">
    <source>
        <dbReference type="ARBA" id="ARBA00022538"/>
    </source>
</evidence>
<feature type="transmembrane region" description="Helical" evidence="12">
    <location>
        <begin position="144"/>
        <end position="165"/>
    </location>
</feature>
<dbReference type="PRINTS" id="PR00169">
    <property type="entry name" value="KCHANNEL"/>
</dbReference>
<proteinExistence type="predicted"/>
<keyword evidence="7" id="KW-0630">Potassium</keyword>
<dbReference type="RefSeq" id="WP_173199001.1">
    <property type="nucleotide sequence ID" value="NZ_JABFCX010000003.1"/>
</dbReference>
<name>A0A7Y3RNH0_9PROT</name>
<evidence type="ECO:0000259" key="13">
    <source>
        <dbReference type="Pfam" id="PF00520"/>
    </source>
</evidence>
<dbReference type="GO" id="GO:0005249">
    <property type="term" value="F:voltage-gated potassium channel activity"/>
    <property type="evidence" value="ECO:0007669"/>
    <property type="project" value="InterPro"/>
</dbReference>
<dbReference type="Pfam" id="PF00520">
    <property type="entry name" value="Ion_trans"/>
    <property type="match status" value="1"/>
</dbReference>
<feature type="transmembrane region" description="Helical" evidence="12">
    <location>
        <begin position="177"/>
        <end position="194"/>
    </location>
</feature>
<dbReference type="Gene3D" id="1.10.287.70">
    <property type="match status" value="1"/>
</dbReference>
<dbReference type="Gene3D" id="1.20.120.350">
    <property type="entry name" value="Voltage-gated potassium channels. Chain C"/>
    <property type="match status" value="1"/>
</dbReference>
<keyword evidence="6" id="KW-0851">Voltage-gated channel</keyword>
<evidence type="ECO:0000256" key="12">
    <source>
        <dbReference type="SAM" id="Phobius"/>
    </source>
</evidence>
<feature type="domain" description="Ion transport" evidence="13">
    <location>
        <begin position="21"/>
        <end position="232"/>
    </location>
</feature>
<dbReference type="GO" id="GO:0001508">
    <property type="term" value="P:action potential"/>
    <property type="evidence" value="ECO:0007669"/>
    <property type="project" value="TreeGrafter"/>
</dbReference>
<evidence type="ECO:0000256" key="8">
    <source>
        <dbReference type="ARBA" id="ARBA00022989"/>
    </source>
</evidence>
<evidence type="ECO:0000256" key="9">
    <source>
        <dbReference type="ARBA" id="ARBA00023065"/>
    </source>
</evidence>
<sequence length="247" mass="27495">MSDRKSRLLEIVRGKAGKASRAFEIGVQVLILLSLVTLALETMTVWTERQLWVIERLDELIVGLFLIEYLLRIAAAESKRRYLFSFWGIVDFLAVVPTILLAGLDLKALRALLFLRLVRLLKLGRYHQGVERLVRAFRDVLPEFIIFFAASMVLLYLASAGIYFLEREAQPETFSSIPAAMWWAVATFTTVGYGDIYPVTPGGKAFTGLVVLIGLCLVGIPAGLIAAALVEQPDHKRPDDDGDNNAD</sequence>
<evidence type="ECO:0000313" key="15">
    <source>
        <dbReference type="Proteomes" id="UP000536835"/>
    </source>
</evidence>
<dbReference type="PANTHER" id="PTHR11537:SF254">
    <property type="entry name" value="POTASSIUM VOLTAGE-GATED CHANNEL PROTEIN SHAB"/>
    <property type="match status" value="1"/>
</dbReference>
<evidence type="ECO:0000256" key="2">
    <source>
        <dbReference type="ARBA" id="ARBA00022448"/>
    </source>
</evidence>
<feature type="transmembrane region" description="Helical" evidence="12">
    <location>
        <begin position="21"/>
        <end position="40"/>
    </location>
</feature>
<keyword evidence="3" id="KW-0633">Potassium transport</keyword>
<accession>A0A7Y3RNH0</accession>
<evidence type="ECO:0000256" key="10">
    <source>
        <dbReference type="ARBA" id="ARBA00023136"/>
    </source>
</evidence>
<dbReference type="PANTHER" id="PTHR11537">
    <property type="entry name" value="VOLTAGE-GATED POTASSIUM CHANNEL"/>
    <property type="match status" value="1"/>
</dbReference>
<evidence type="ECO:0000256" key="5">
    <source>
        <dbReference type="ARBA" id="ARBA00022826"/>
    </source>
</evidence>
<gene>
    <name evidence="14" type="ORF">HK107_09210</name>
</gene>
<evidence type="ECO:0000256" key="7">
    <source>
        <dbReference type="ARBA" id="ARBA00022958"/>
    </source>
</evidence>
<keyword evidence="15" id="KW-1185">Reference proteome</keyword>
<keyword evidence="4 12" id="KW-0812">Transmembrane</keyword>
<dbReference type="GO" id="GO:0008076">
    <property type="term" value="C:voltage-gated potassium channel complex"/>
    <property type="evidence" value="ECO:0007669"/>
    <property type="project" value="InterPro"/>
</dbReference>
<keyword evidence="10 12" id="KW-0472">Membrane</keyword>
<keyword evidence="2" id="KW-0813">Transport</keyword>